<feature type="compositionally biased region" description="Low complexity" evidence="1">
    <location>
        <begin position="199"/>
        <end position="254"/>
    </location>
</feature>
<feature type="region of interest" description="Disordered" evidence="1">
    <location>
        <begin position="417"/>
        <end position="541"/>
    </location>
</feature>
<feature type="compositionally biased region" description="Polar residues" evidence="1">
    <location>
        <begin position="456"/>
        <end position="472"/>
    </location>
</feature>
<feature type="compositionally biased region" description="Polar residues" evidence="1">
    <location>
        <begin position="1"/>
        <end position="16"/>
    </location>
</feature>
<keyword evidence="3" id="KW-1185">Reference proteome</keyword>
<dbReference type="PANTHER" id="PTHR33246">
    <property type="entry name" value="CCHC-TYPE DOMAIN-CONTAINING PROTEIN"/>
    <property type="match status" value="1"/>
</dbReference>
<evidence type="ECO:0000256" key="1">
    <source>
        <dbReference type="SAM" id="MobiDB-lite"/>
    </source>
</evidence>
<evidence type="ECO:0000313" key="3">
    <source>
        <dbReference type="Proteomes" id="UP000738325"/>
    </source>
</evidence>
<proteinExistence type="predicted"/>
<dbReference type="AlphaFoldDB" id="A0A9P6UJM9"/>
<evidence type="ECO:0000313" key="2">
    <source>
        <dbReference type="EMBL" id="KAG0306193.1"/>
    </source>
</evidence>
<feature type="region of interest" description="Disordered" evidence="1">
    <location>
        <begin position="134"/>
        <end position="254"/>
    </location>
</feature>
<feature type="compositionally biased region" description="Gly residues" evidence="1">
    <location>
        <begin position="185"/>
        <end position="198"/>
    </location>
</feature>
<protein>
    <submittedName>
        <fullName evidence="2">Uncharacterized protein</fullName>
    </submittedName>
</protein>
<dbReference type="PANTHER" id="PTHR33246:SF51">
    <property type="entry name" value="MYB_SANT-LIKE DOMAIN-CONTAINING PROTEIN"/>
    <property type="match status" value="1"/>
</dbReference>
<gene>
    <name evidence="2" type="ORF">BGZ99_001827</name>
</gene>
<feature type="region of interest" description="Disordered" evidence="1">
    <location>
        <begin position="1"/>
        <end position="44"/>
    </location>
</feature>
<accession>A0A9P6UJM9</accession>
<organism evidence="2 3">
    <name type="scientific">Dissophora globulifera</name>
    <dbReference type="NCBI Taxonomy" id="979702"/>
    <lineage>
        <taxon>Eukaryota</taxon>
        <taxon>Fungi</taxon>
        <taxon>Fungi incertae sedis</taxon>
        <taxon>Mucoromycota</taxon>
        <taxon>Mortierellomycotina</taxon>
        <taxon>Mortierellomycetes</taxon>
        <taxon>Mortierellales</taxon>
        <taxon>Mortierellaceae</taxon>
        <taxon>Dissophora</taxon>
    </lineage>
</organism>
<feature type="compositionally biased region" description="Acidic residues" evidence="1">
    <location>
        <begin position="528"/>
        <end position="541"/>
    </location>
</feature>
<feature type="compositionally biased region" description="Acidic residues" evidence="1">
    <location>
        <begin position="477"/>
        <end position="490"/>
    </location>
</feature>
<dbReference type="EMBL" id="JAAAIP010001495">
    <property type="protein sequence ID" value="KAG0306193.1"/>
    <property type="molecule type" value="Genomic_DNA"/>
</dbReference>
<dbReference type="Proteomes" id="UP000738325">
    <property type="component" value="Unassembled WGS sequence"/>
</dbReference>
<reference evidence="2" key="1">
    <citation type="journal article" date="2020" name="Fungal Divers.">
        <title>Resolving the Mortierellaceae phylogeny through synthesis of multi-gene phylogenetics and phylogenomics.</title>
        <authorList>
            <person name="Vandepol N."/>
            <person name="Liber J."/>
            <person name="Desiro A."/>
            <person name="Na H."/>
            <person name="Kennedy M."/>
            <person name="Barry K."/>
            <person name="Grigoriev I.V."/>
            <person name="Miller A.N."/>
            <person name="O'Donnell K."/>
            <person name="Stajich J.E."/>
            <person name="Bonito G."/>
        </authorList>
    </citation>
    <scope>NUCLEOTIDE SEQUENCE</scope>
    <source>
        <strain evidence="2">REB-010B</strain>
    </source>
</reference>
<feature type="compositionally biased region" description="Low complexity" evidence="1">
    <location>
        <begin position="17"/>
        <end position="44"/>
    </location>
</feature>
<feature type="compositionally biased region" description="Low complexity" evidence="1">
    <location>
        <begin position="173"/>
        <end position="184"/>
    </location>
</feature>
<sequence length="541" mass="57305">MASSESTNTPSRGASTPPSIQPSSSRASSPTHSGAATHTSTHSSAVSYTPMQAIGHPGTTAYASIQAGATVYTVRHPGTAAYIPMQSGATSYTPMQSGNAAYTPMQPGTAAYIPIYPGSMTYYSAQPGAAVNHVQSNAASPSSSSSPSRRPPTTAISFISASTSNRPGAGAASRQSGSTSFSKQSGGGSSSKQSGGGSSSLQSGGVISSRQFGGGSSSRQSGGDPSSRQSSGVSSSRQSGGVSSSRQLGAGSSSRQLIAAVSDAEEYTHTGNGPRWVDRHYDFILDYLAIGSNRKDLFGSDQKIPVGTKVKSSIQHWDVFAKSFNDNFAQFNLSGKTLRQRFGRYKARYESALRESERTGFGLTEADIARGIQTIQQLLDSLCYGFQRMNNYFWHTPGINPVSRAITGIDGLNMRLPKPRMRSSNRVEDDNDYNHNHGADSYAGSEYGESHPIAQAQPTVRDNNQYDNSFDMTSDGDLYDGFDASEDVDLPDNNGDADYIIEVNDDAQGSHHSEESDDEAPGLMQINEDAESDDCVESFNP</sequence>
<name>A0A9P6UJM9_9FUNG</name>
<feature type="compositionally biased region" description="Low complexity" evidence="1">
    <location>
        <begin position="140"/>
        <end position="164"/>
    </location>
</feature>
<feature type="compositionally biased region" description="Basic and acidic residues" evidence="1">
    <location>
        <begin position="425"/>
        <end position="438"/>
    </location>
</feature>
<comment type="caution">
    <text evidence="2">The sequence shown here is derived from an EMBL/GenBank/DDBJ whole genome shotgun (WGS) entry which is preliminary data.</text>
</comment>
<dbReference type="OrthoDB" id="2414509at2759"/>